<feature type="domain" description="DUF6286" evidence="2">
    <location>
        <begin position="69"/>
        <end position="172"/>
    </location>
</feature>
<organism evidence="3 4">
    <name type="scientific">Thermalbibacter longus</name>
    <dbReference type="NCBI Taxonomy" id="2951981"/>
    <lineage>
        <taxon>Bacteria</taxon>
        <taxon>Pseudomonadati</taxon>
        <taxon>Thermomicrobiota</taxon>
        <taxon>Thermomicrobia</taxon>
        <taxon>Thermomicrobiales</taxon>
        <taxon>Thermomicrobiaceae</taxon>
        <taxon>Thermalbibacter</taxon>
    </lineage>
</organism>
<name>A0AA42BAG1_9BACT</name>
<keyword evidence="4" id="KW-1185">Reference proteome</keyword>
<keyword evidence="1" id="KW-0472">Membrane</keyword>
<dbReference type="InterPro" id="IPR046253">
    <property type="entry name" value="DUF6286"/>
</dbReference>
<keyword evidence="1" id="KW-1133">Transmembrane helix</keyword>
<dbReference type="AlphaFoldDB" id="A0AA42BAG1"/>
<dbReference type="Pfam" id="PF19803">
    <property type="entry name" value="DUF6286"/>
    <property type="match status" value="1"/>
</dbReference>
<reference evidence="3" key="1">
    <citation type="submission" date="2022-06" db="EMBL/GenBank/DDBJ databases">
        <title>CFH 74404 Thermomicrobiaceae sp.</title>
        <authorList>
            <person name="Ming H."/>
            <person name="Li W.-J."/>
            <person name="Zhao Z."/>
        </authorList>
    </citation>
    <scope>NUCLEOTIDE SEQUENCE</scope>
    <source>
        <strain evidence="3">CFH 74404</strain>
    </source>
</reference>
<dbReference type="EMBL" id="JAMSLR010000007">
    <property type="protein sequence ID" value="MCM8749672.1"/>
    <property type="molecule type" value="Genomic_DNA"/>
</dbReference>
<evidence type="ECO:0000313" key="4">
    <source>
        <dbReference type="Proteomes" id="UP001165306"/>
    </source>
</evidence>
<evidence type="ECO:0000259" key="2">
    <source>
        <dbReference type="Pfam" id="PF19803"/>
    </source>
</evidence>
<keyword evidence="1" id="KW-0812">Transmembrane</keyword>
<gene>
    <name evidence="3" type="primary">amaP</name>
    <name evidence="3" type="ORF">NET02_10970</name>
</gene>
<dbReference type="RefSeq" id="WP_284057456.1">
    <property type="nucleotide sequence ID" value="NZ_JAMSLR010000007.1"/>
</dbReference>
<evidence type="ECO:0000256" key="1">
    <source>
        <dbReference type="SAM" id="Phobius"/>
    </source>
</evidence>
<proteinExistence type="predicted"/>
<protein>
    <submittedName>
        <fullName evidence="3">Alkaline shock response membrane anchor protein AmaP</fullName>
    </submittedName>
</protein>
<evidence type="ECO:0000313" key="3">
    <source>
        <dbReference type="EMBL" id="MCM8749672.1"/>
    </source>
</evidence>
<dbReference type="Proteomes" id="UP001165306">
    <property type="component" value="Unassembled WGS sequence"/>
</dbReference>
<comment type="caution">
    <text evidence="3">The sequence shown here is derived from an EMBL/GenBank/DDBJ whole genome shotgun (WGS) entry which is preliminary data.</text>
</comment>
<feature type="transmembrane region" description="Helical" evidence="1">
    <location>
        <begin position="57"/>
        <end position="80"/>
    </location>
</feature>
<sequence>MNVFNRLLALVVSALLVIVAGAVLLVMLGLAEPASLSPAPWFTDRLEDFAALTGSDRAWTITVAAVLLVVGLSLFVLELLPGRREPPRLTVRQDGMGRVTVDRRAVQDLVSWEAAQVEGVREVRSHLIEGRDGLRVHCQVSVDPETSVPELTDTLQQRVKTAVERHLGRAVAAVQVDAQVAPLANGRASRVR</sequence>
<accession>A0AA42BAG1</accession>
<dbReference type="NCBIfam" id="NF033218">
    <property type="entry name" value="anchor_AmaP"/>
    <property type="match status" value="1"/>
</dbReference>